<accession>A0A1Y2HTN9</accession>
<evidence type="ECO:0000313" key="4">
    <source>
        <dbReference type="Proteomes" id="UP000193411"/>
    </source>
</evidence>
<feature type="region of interest" description="Disordered" evidence="1">
    <location>
        <begin position="1"/>
        <end position="30"/>
    </location>
</feature>
<comment type="caution">
    <text evidence="3">The sequence shown here is derived from an EMBL/GenBank/DDBJ whole genome shotgun (WGS) entry which is preliminary data.</text>
</comment>
<keyword evidence="2" id="KW-0472">Membrane</keyword>
<evidence type="ECO:0000313" key="3">
    <source>
        <dbReference type="EMBL" id="ORZ36512.1"/>
    </source>
</evidence>
<gene>
    <name evidence="3" type="ORF">BCR44DRAFT_1066781</name>
</gene>
<name>A0A1Y2HTN9_9FUNG</name>
<evidence type="ECO:0000256" key="2">
    <source>
        <dbReference type="SAM" id="Phobius"/>
    </source>
</evidence>
<keyword evidence="2" id="KW-1133">Transmembrane helix</keyword>
<keyword evidence="2" id="KW-0812">Transmembrane</keyword>
<dbReference type="EMBL" id="MCFL01000016">
    <property type="protein sequence ID" value="ORZ36512.1"/>
    <property type="molecule type" value="Genomic_DNA"/>
</dbReference>
<reference evidence="3 4" key="1">
    <citation type="submission" date="2016-07" db="EMBL/GenBank/DDBJ databases">
        <title>Pervasive Adenine N6-methylation of Active Genes in Fungi.</title>
        <authorList>
            <consortium name="DOE Joint Genome Institute"/>
            <person name="Mondo S.J."/>
            <person name="Dannebaum R.O."/>
            <person name="Kuo R.C."/>
            <person name="Labutti K."/>
            <person name="Haridas S."/>
            <person name="Kuo A."/>
            <person name="Salamov A."/>
            <person name="Ahrendt S.R."/>
            <person name="Lipzen A."/>
            <person name="Sullivan W."/>
            <person name="Andreopoulos W.B."/>
            <person name="Clum A."/>
            <person name="Lindquist E."/>
            <person name="Daum C."/>
            <person name="Ramamoorthy G.K."/>
            <person name="Gryganskyi A."/>
            <person name="Culley D."/>
            <person name="Magnuson J.K."/>
            <person name="James T.Y."/>
            <person name="O'Malley M.A."/>
            <person name="Stajich J.E."/>
            <person name="Spatafora J.W."/>
            <person name="Visel A."/>
            <person name="Grigoriev I.V."/>
        </authorList>
    </citation>
    <scope>NUCLEOTIDE SEQUENCE [LARGE SCALE GENOMIC DNA]</scope>
    <source>
        <strain evidence="3 4">PL171</strain>
    </source>
</reference>
<organism evidence="3 4">
    <name type="scientific">Catenaria anguillulae PL171</name>
    <dbReference type="NCBI Taxonomy" id="765915"/>
    <lineage>
        <taxon>Eukaryota</taxon>
        <taxon>Fungi</taxon>
        <taxon>Fungi incertae sedis</taxon>
        <taxon>Blastocladiomycota</taxon>
        <taxon>Blastocladiomycetes</taxon>
        <taxon>Blastocladiales</taxon>
        <taxon>Catenariaceae</taxon>
        <taxon>Catenaria</taxon>
    </lineage>
</organism>
<proteinExistence type="predicted"/>
<feature type="transmembrane region" description="Helical" evidence="2">
    <location>
        <begin position="41"/>
        <end position="66"/>
    </location>
</feature>
<sequence>MCTRCNRLPRPIGDNASTKGGNESASEQQVVGRRHGFKAKVALFIIIAACVLTYQSMVSNAIQIAVTLSWPPW</sequence>
<dbReference type="AlphaFoldDB" id="A0A1Y2HTN9"/>
<protein>
    <submittedName>
        <fullName evidence="3">Uncharacterized protein</fullName>
    </submittedName>
</protein>
<keyword evidence="4" id="KW-1185">Reference proteome</keyword>
<feature type="compositionally biased region" description="Polar residues" evidence="1">
    <location>
        <begin position="15"/>
        <end position="29"/>
    </location>
</feature>
<evidence type="ECO:0000256" key="1">
    <source>
        <dbReference type="SAM" id="MobiDB-lite"/>
    </source>
</evidence>
<dbReference type="Proteomes" id="UP000193411">
    <property type="component" value="Unassembled WGS sequence"/>
</dbReference>